<evidence type="ECO:0000256" key="1">
    <source>
        <dbReference type="SAM" id="Phobius"/>
    </source>
</evidence>
<name>A0A1G4EQ34_BACMY</name>
<reference evidence="2 3" key="1">
    <citation type="submission" date="2016-08" db="EMBL/GenBank/DDBJ databases">
        <authorList>
            <person name="Seilhamer J.J."/>
        </authorList>
    </citation>
    <scope>NUCLEOTIDE SEQUENCE [LARGE SCALE GENOMIC DNA]</scope>
    <source>
        <strain evidence="2 3">SDA_GO95</strain>
    </source>
</reference>
<dbReference type="AlphaFoldDB" id="A0A1G4EQ34"/>
<proteinExistence type="predicted"/>
<organism evidence="2 3">
    <name type="scientific">Bacillus mycoides</name>
    <dbReference type="NCBI Taxonomy" id="1405"/>
    <lineage>
        <taxon>Bacteria</taxon>
        <taxon>Bacillati</taxon>
        <taxon>Bacillota</taxon>
        <taxon>Bacilli</taxon>
        <taxon>Bacillales</taxon>
        <taxon>Bacillaceae</taxon>
        <taxon>Bacillus</taxon>
        <taxon>Bacillus cereus group</taxon>
    </lineage>
</organism>
<evidence type="ECO:0000313" key="3">
    <source>
        <dbReference type="Proteomes" id="UP000195696"/>
    </source>
</evidence>
<evidence type="ECO:0000313" key="2">
    <source>
        <dbReference type="EMBL" id="SCB68801.1"/>
    </source>
</evidence>
<sequence>MTKSNVVEIISAVVSIIGAYILINALEMGSKAAGASVAEQGGHMDTSTYLAIL</sequence>
<dbReference type="Proteomes" id="UP000195696">
    <property type="component" value="Unassembled WGS sequence"/>
</dbReference>
<keyword evidence="1" id="KW-1133">Transmembrane helix</keyword>
<gene>
    <name evidence="2" type="ORF">BWGO95_02948</name>
</gene>
<keyword evidence="1" id="KW-0812">Transmembrane</keyword>
<keyword evidence="1" id="KW-0472">Membrane</keyword>
<accession>A0A1G4EQ34</accession>
<protein>
    <submittedName>
        <fullName evidence="2">Uncharacterized protein</fullName>
    </submittedName>
</protein>
<dbReference type="EMBL" id="FMAK01000034">
    <property type="protein sequence ID" value="SCB68801.1"/>
    <property type="molecule type" value="Genomic_DNA"/>
</dbReference>
<feature type="transmembrane region" description="Helical" evidence="1">
    <location>
        <begin position="6"/>
        <end position="26"/>
    </location>
</feature>